<dbReference type="Proteomes" id="UP000651050">
    <property type="component" value="Unassembled WGS sequence"/>
</dbReference>
<dbReference type="AlphaFoldDB" id="A0A931MIG4"/>
<dbReference type="Pfam" id="PF01370">
    <property type="entry name" value="Epimerase"/>
    <property type="match status" value="1"/>
</dbReference>
<proteinExistence type="predicted"/>
<keyword evidence="3" id="KW-1185">Reference proteome</keyword>
<dbReference type="EMBL" id="JADWYS010000001">
    <property type="protein sequence ID" value="MBG9390106.1"/>
    <property type="molecule type" value="Genomic_DNA"/>
</dbReference>
<dbReference type="RefSeq" id="WP_196987864.1">
    <property type="nucleotide sequence ID" value="NZ_JADWYS010000001.1"/>
</dbReference>
<protein>
    <submittedName>
        <fullName evidence="2">NAD(P)-dependent oxidoreductase</fullName>
    </submittedName>
</protein>
<accession>A0A931MIG4</accession>
<dbReference type="InterPro" id="IPR001509">
    <property type="entry name" value="Epimerase_deHydtase"/>
</dbReference>
<dbReference type="GO" id="GO:0005737">
    <property type="term" value="C:cytoplasm"/>
    <property type="evidence" value="ECO:0007669"/>
    <property type="project" value="TreeGrafter"/>
</dbReference>
<dbReference type="PANTHER" id="PTHR48079">
    <property type="entry name" value="PROTEIN YEEZ"/>
    <property type="match status" value="1"/>
</dbReference>
<evidence type="ECO:0000259" key="1">
    <source>
        <dbReference type="Pfam" id="PF01370"/>
    </source>
</evidence>
<dbReference type="InterPro" id="IPR036291">
    <property type="entry name" value="NAD(P)-bd_dom_sf"/>
</dbReference>
<comment type="caution">
    <text evidence="2">The sequence shown here is derived from an EMBL/GenBank/DDBJ whole genome shotgun (WGS) entry which is preliminary data.</text>
</comment>
<evidence type="ECO:0000313" key="2">
    <source>
        <dbReference type="EMBL" id="MBG9390106.1"/>
    </source>
</evidence>
<dbReference type="Gene3D" id="3.40.50.720">
    <property type="entry name" value="NAD(P)-binding Rossmann-like Domain"/>
    <property type="match status" value="1"/>
</dbReference>
<dbReference type="GO" id="GO:0004029">
    <property type="term" value="F:aldehyde dehydrogenase (NAD+) activity"/>
    <property type="evidence" value="ECO:0007669"/>
    <property type="project" value="TreeGrafter"/>
</dbReference>
<evidence type="ECO:0000313" key="3">
    <source>
        <dbReference type="Proteomes" id="UP000651050"/>
    </source>
</evidence>
<gene>
    <name evidence="2" type="ORF">I5803_18905</name>
</gene>
<feature type="domain" description="NAD-dependent epimerase/dehydratase" evidence="1">
    <location>
        <begin position="3"/>
        <end position="214"/>
    </location>
</feature>
<name>A0A931MIG4_9BURK</name>
<dbReference type="PANTHER" id="PTHR48079:SF6">
    <property type="entry name" value="NAD(P)-BINDING DOMAIN-CONTAINING PROTEIN-RELATED"/>
    <property type="match status" value="1"/>
</dbReference>
<dbReference type="InterPro" id="IPR051783">
    <property type="entry name" value="NAD(P)-dependent_oxidoreduct"/>
</dbReference>
<sequence>MKILVLGGSGYIGSRLCAMLSSSGWATPINGSARRNVPGIENRRVDTRDKGSMFEALRGVDAVVNCVAGSADAIASGAAALTHAAIEADCQRIVHLSSMSVYGSQQGVLNETAALDPTMGWYAKAKCESEERFRAFASTGGSVVTFRPGCVWGPGSELWVGRVSRWLRAHRLGDLGEAGDGWSNLVHVDDVCAAIEAALRLPQPVGQVRTYNLAAPDSPRWNEYFTDLALATGATPVKRIHPRQLKVDAFVLGPILKAAEIGLSKLGRDVAFLPDPLSPGLVALFDRHLKLDSQAAERDLGLKWTGYDTTLRQAALWCLQRDGIPSTPPSRARPVARRASGTRTV</sequence>
<dbReference type="SUPFAM" id="SSF51735">
    <property type="entry name" value="NAD(P)-binding Rossmann-fold domains"/>
    <property type="match status" value="1"/>
</dbReference>
<organism evidence="2 3">
    <name type="scientific">Caenimonas aquaedulcis</name>
    <dbReference type="NCBI Taxonomy" id="2793270"/>
    <lineage>
        <taxon>Bacteria</taxon>
        <taxon>Pseudomonadati</taxon>
        <taxon>Pseudomonadota</taxon>
        <taxon>Betaproteobacteria</taxon>
        <taxon>Burkholderiales</taxon>
        <taxon>Comamonadaceae</taxon>
        <taxon>Caenimonas</taxon>
    </lineage>
</organism>
<reference evidence="2" key="1">
    <citation type="submission" date="2020-11" db="EMBL/GenBank/DDBJ databases">
        <title>Bacterial whole genome sequence for Caenimonas sp. DR4.4.</title>
        <authorList>
            <person name="Le V."/>
            <person name="Ko S.-R."/>
            <person name="Ahn C.-Y."/>
            <person name="Oh H.-M."/>
        </authorList>
    </citation>
    <scope>NUCLEOTIDE SEQUENCE</scope>
    <source>
        <strain evidence="2">DR4.4</strain>
    </source>
</reference>